<evidence type="ECO:0000256" key="1">
    <source>
        <dbReference type="SAM" id="SignalP"/>
    </source>
</evidence>
<dbReference type="eggNOG" id="ENOG5033IIT">
    <property type="taxonomic scope" value="Bacteria"/>
</dbReference>
<dbReference type="PROSITE" id="PS51257">
    <property type="entry name" value="PROKAR_LIPOPROTEIN"/>
    <property type="match status" value="1"/>
</dbReference>
<dbReference type="OrthoDB" id="9154618at2"/>
<reference evidence="2 3" key="1">
    <citation type="submission" date="2014-10" db="EMBL/GenBank/DDBJ databases">
        <title>Genome sequence of Erwinia typographi M043b.</title>
        <authorList>
            <person name="Chan K.-G."/>
            <person name="Tan W.-S."/>
        </authorList>
    </citation>
    <scope>NUCLEOTIDE SEQUENCE [LARGE SCALE GENOMIC DNA]</scope>
    <source>
        <strain evidence="2 3">M043b</strain>
    </source>
</reference>
<evidence type="ECO:0000313" key="3">
    <source>
        <dbReference type="Proteomes" id="UP000030351"/>
    </source>
</evidence>
<keyword evidence="3" id="KW-1185">Reference proteome</keyword>
<name>A0A0A3YH89_9GAMM</name>
<evidence type="ECO:0000313" key="2">
    <source>
        <dbReference type="EMBL" id="KGT86142.1"/>
    </source>
</evidence>
<dbReference type="AlphaFoldDB" id="A0A0A3YH89"/>
<proteinExistence type="predicted"/>
<gene>
    <name evidence="2" type="ORF">NG99_26640</name>
</gene>
<feature type="chain" id="PRO_5002005614" evidence="1">
    <location>
        <begin position="26"/>
        <end position="138"/>
    </location>
</feature>
<comment type="caution">
    <text evidence="2">The sequence shown here is derived from an EMBL/GenBank/DDBJ whole genome shotgun (WGS) entry which is preliminary data.</text>
</comment>
<accession>A0A0A3YH89</accession>
<feature type="signal peptide" evidence="1">
    <location>
        <begin position="1"/>
        <end position="25"/>
    </location>
</feature>
<keyword evidence="1" id="KW-0732">Signal</keyword>
<organism evidence="2 3">
    <name type="scientific">Erwinia typographi</name>
    <dbReference type="NCBI Taxonomy" id="371042"/>
    <lineage>
        <taxon>Bacteria</taxon>
        <taxon>Pseudomonadati</taxon>
        <taxon>Pseudomonadota</taxon>
        <taxon>Gammaproteobacteria</taxon>
        <taxon>Enterobacterales</taxon>
        <taxon>Erwiniaceae</taxon>
        <taxon>Erwinia</taxon>
    </lineage>
</organism>
<dbReference type="STRING" id="371042.NG99_26640"/>
<dbReference type="EMBL" id="JRUQ01000110">
    <property type="protein sequence ID" value="KGT86142.1"/>
    <property type="molecule type" value="Genomic_DNA"/>
</dbReference>
<keyword evidence="2" id="KW-0449">Lipoprotein</keyword>
<protein>
    <submittedName>
        <fullName evidence="2">Lipoprotein</fullName>
    </submittedName>
</protein>
<dbReference type="Proteomes" id="UP000030351">
    <property type="component" value="Unassembled WGS sequence"/>
</dbReference>
<sequence>MKKIFIVLLVLVLGGCATKPVSNQAAKTVPKDRMLNTSLLTKTSADAGTVTIKRDSGFAGSACLTRVYIDGKEIADLDTSEKVVIFPSSGNHVFSAWPKGICGGGMVEVTGNVDRDKPLTYRIGYGTNGDFGLYPTAF</sequence>
<dbReference type="RefSeq" id="WP_034899747.1">
    <property type="nucleotide sequence ID" value="NZ_JRUQ01000110.1"/>
</dbReference>